<keyword evidence="3" id="KW-1185">Reference proteome</keyword>
<feature type="compositionally biased region" description="Basic and acidic residues" evidence="1">
    <location>
        <begin position="27"/>
        <end position="43"/>
    </location>
</feature>
<evidence type="ECO:0000256" key="1">
    <source>
        <dbReference type="SAM" id="MobiDB-lite"/>
    </source>
</evidence>
<protein>
    <submittedName>
        <fullName evidence="2">Uncharacterized protein</fullName>
    </submittedName>
</protein>
<name>A0AAN8Q903_9TELE</name>
<dbReference type="AlphaFoldDB" id="A0AAN8Q903"/>
<organism evidence="2 3">
    <name type="scientific">Coregonus suidteri</name>
    <dbReference type="NCBI Taxonomy" id="861788"/>
    <lineage>
        <taxon>Eukaryota</taxon>
        <taxon>Metazoa</taxon>
        <taxon>Chordata</taxon>
        <taxon>Craniata</taxon>
        <taxon>Vertebrata</taxon>
        <taxon>Euteleostomi</taxon>
        <taxon>Actinopterygii</taxon>
        <taxon>Neopterygii</taxon>
        <taxon>Teleostei</taxon>
        <taxon>Protacanthopterygii</taxon>
        <taxon>Salmoniformes</taxon>
        <taxon>Salmonidae</taxon>
        <taxon>Coregoninae</taxon>
        <taxon>Coregonus</taxon>
    </lineage>
</organism>
<dbReference type="EMBL" id="JAGTTL010000411">
    <property type="protein sequence ID" value="KAK6288420.1"/>
    <property type="molecule type" value="Genomic_DNA"/>
</dbReference>
<evidence type="ECO:0000313" key="2">
    <source>
        <dbReference type="EMBL" id="KAK6288420.1"/>
    </source>
</evidence>
<comment type="caution">
    <text evidence="2">The sequence shown here is derived from an EMBL/GenBank/DDBJ whole genome shotgun (WGS) entry which is preliminary data.</text>
</comment>
<evidence type="ECO:0000313" key="3">
    <source>
        <dbReference type="Proteomes" id="UP001356427"/>
    </source>
</evidence>
<sequence length="66" mass="8167">MLEKKRDNLDIKEKELEERKMVVRKEMKTANQELDERKEEMDRKKKRSTENYIHNEVKQGCLNHKH</sequence>
<gene>
    <name evidence="2" type="ORF">J4Q44_G00388810</name>
</gene>
<accession>A0AAN8Q903</accession>
<reference evidence="2 3" key="1">
    <citation type="submission" date="2021-04" db="EMBL/GenBank/DDBJ databases">
        <authorList>
            <person name="De Guttry C."/>
            <person name="Zahm M."/>
            <person name="Klopp C."/>
            <person name="Cabau C."/>
            <person name="Louis A."/>
            <person name="Berthelot C."/>
            <person name="Parey E."/>
            <person name="Roest Crollius H."/>
            <person name="Montfort J."/>
            <person name="Robinson-Rechavi M."/>
            <person name="Bucao C."/>
            <person name="Bouchez O."/>
            <person name="Gislard M."/>
            <person name="Lluch J."/>
            <person name="Milhes M."/>
            <person name="Lampietro C."/>
            <person name="Lopez Roques C."/>
            <person name="Donnadieu C."/>
            <person name="Braasch I."/>
            <person name="Desvignes T."/>
            <person name="Postlethwait J."/>
            <person name="Bobe J."/>
            <person name="Wedekind C."/>
            <person name="Guiguen Y."/>
        </authorList>
    </citation>
    <scope>NUCLEOTIDE SEQUENCE [LARGE SCALE GENOMIC DNA]</scope>
    <source>
        <strain evidence="2">Cs_M1</strain>
        <tissue evidence="2">Blood</tissue>
    </source>
</reference>
<dbReference type="Proteomes" id="UP001356427">
    <property type="component" value="Unassembled WGS sequence"/>
</dbReference>
<feature type="region of interest" description="Disordered" evidence="1">
    <location>
        <begin position="27"/>
        <end position="66"/>
    </location>
</feature>
<proteinExistence type="predicted"/>